<dbReference type="AlphaFoldDB" id="A0A1R3IIK6"/>
<gene>
    <name evidence="2" type="ORF">COLO4_23004</name>
</gene>
<feature type="compositionally biased region" description="Basic and acidic residues" evidence="1">
    <location>
        <begin position="8"/>
        <end position="21"/>
    </location>
</feature>
<feature type="region of interest" description="Disordered" evidence="1">
    <location>
        <begin position="1"/>
        <end position="32"/>
    </location>
</feature>
<sequence length="32" mass="3573">MAFGTSLDKSKLHSEEDEKHKNLASRGQVLES</sequence>
<name>A0A1R3IIK6_9ROSI</name>
<evidence type="ECO:0000313" key="2">
    <source>
        <dbReference type="EMBL" id="OMO82428.1"/>
    </source>
</evidence>
<proteinExistence type="predicted"/>
<dbReference type="Proteomes" id="UP000187203">
    <property type="component" value="Unassembled WGS sequence"/>
</dbReference>
<dbReference type="EMBL" id="AWUE01018143">
    <property type="protein sequence ID" value="OMO82428.1"/>
    <property type="molecule type" value="Genomic_DNA"/>
</dbReference>
<keyword evidence="3" id="KW-1185">Reference proteome</keyword>
<organism evidence="2 3">
    <name type="scientific">Corchorus olitorius</name>
    <dbReference type="NCBI Taxonomy" id="93759"/>
    <lineage>
        <taxon>Eukaryota</taxon>
        <taxon>Viridiplantae</taxon>
        <taxon>Streptophyta</taxon>
        <taxon>Embryophyta</taxon>
        <taxon>Tracheophyta</taxon>
        <taxon>Spermatophyta</taxon>
        <taxon>Magnoliopsida</taxon>
        <taxon>eudicotyledons</taxon>
        <taxon>Gunneridae</taxon>
        <taxon>Pentapetalae</taxon>
        <taxon>rosids</taxon>
        <taxon>malvids</taxon>
        <taxon>Malvales</taxon>
        <taxon>Malvaceae</taxon>
        <taxon>Grewioideae</taxon>
        <taxon>Apeibeae</taxon>
        <taxon>Corchorus</taxon>
    </lineage>
</organism>
<reference evidence="3" key="1">
    <citation type="submission" date="2013-09" db="EMBL/GenBank/DDBJ databases">
        <title>Corchorus olitorius genome sequencing.</title>
        <authorList>
            <person name="Alam M."/>
            <person name="Haque M.S."/>
            <person name="Islam M.S."/>
            <person name="Emdad E.M."/>
            <person name="Islam M.M."/>
            <person name="Ahmed B."/>
            <person name="Halim A."/>
            <person name="Hossen Q.M.M."/>
            <person name="Hossain M.Z."/>
            <person name="Ahmed R."/>
            <person name="Khan M.M."/>
            <person name="Islam R."/>
            <person name="Rashid M.M."/>
            <person name="Khan S.A."/>
            <person name="Rahman M.S."/>
            <person name="Alam M."/>
            <person name="Yahiya A.S."/>
            <person name="Khan M.S."/>
            <person name="Azam M.S."/>
            <person name="Haque T."/>
            <person name="Lashkar M.Z.H."/>
            <person name="Akhand A.I."/>
            <person name="Morshed G."/>
            <person name="Roy S."/>
            <person name="Uddin K.S."/>
            <person name="Rabeya T."/>
            <person name="Hossain A.S."/>
            <person name="Chowdhury A."/>
            <person name="Snigdha A.R."/>
            <person name="Mortoza M.S."/>
            <person name="Matin S.A."/>
            <person name="Hoque S.M.E."/>
            <person name="Islam M.K."/>
            <person name="Roy D.K."/>
            <person name="Haider R."/>
            <person name="Moosa M.M."/>
            <person name="Elias S.M."/>
            <person name="Hasan A.M."/>
            <person name="Jahan S."/>
            <person name="Shafiuddin M."/>
            <person name="Mahmood N."/>
            <person name="Shommy N.S."/>
        </authorList>
    </citation>
    <scope>NUCLEOTIDE SEQUENCE [LARGE SCALE GENOMIC DNA]</scope>
    <source>
        <strain evidence="3">cv. O-4</strain>
    </source>
</reference>
<comment type="caution">
    <text evidence="2">The sequence shown here is derived from an EMBL/GenBank/DDBJ whole genome shotgun (WGS) entry which is preliminary data.</text>
</comment>
<evidence type="ECO:0000256" key="1">
    <source>
        <dbReference type="SAM" id="MobiDB-lite"/>
    </source>
</evidence>
<accession>A0A1R3IIK6</accession>
<evidence type="ECO:0000313" key="3">
    <source>
        <dbReference type="Proteomes" id="UP000187203"/>
    </source>
</evidence>
<protein>
    <submittedName>
        <fullName evidence="2">Uncharacterized protein</fullName>
    </submittedName>
</protein>